<gene>
    <name evidence="2" type="ORF">FQN60_007138</name>
</gene>
<proteinExistence type="predicted"/>
<feature type="region of interest" description="Disordered" evidence="1">
    <location>
        <begin position="1"/>
        <end position="33"/>
    </location>
</feature>
<organism evidence="2 3">
    <name type="scientific">Etheostoma spectabile</name>
    <name type="common">orangethroat darter</name>
    <dbReference type="NCBI Taxonomy" id="54343"/>
    <lineage>
        <taxon>Eukaryota</taxon>
        <taxon>Metazoa</taxon>
        <taxon>Chordata</taxon>
        <taxon>Craniata</taxon>
        <taxon>Vertebrata</taxon>
        <taxon>Euteleostomi</taxon>
        <taxon>Actinopterygii</taxon>
        <taxon>Neopterygii</taxon>
        <taxon>Teleostei</taxon>
        <taxon>Neoteleostei</taxon>
        <taxon>Acanthomorphata</taxon>
        <taxon>Eupercaria</taxon>
        <taxon>Perciformes</taxon>
        <taxon>Percoidei</taxon>
        <taxon>Percidae</taxon>
        <taxon>Etheostomatinae</taxon>
        <taxon>Etheostoma</taxon>
    </lineage>
</organism>
<reference evidence="2 3" key="1">
    <citation type="submission" date="2019-08" db="EMBL/GenBank/DDBJ databases">
        <title>A chromosome-level genome assembly, high-density linkage maps, and genome scans reveal the genomic architecture of hybrid incompatibilities underlying speciation via character displacement in darters (Percidae: Etheostominae).</title>
        <authorList>
            <person name="Moran R.L."/>
            <person name="Catchen J.M."/>
            <person name="Fuller R.C."/>
        </authorList>
    </citation>
    <scope>NUCLEOTIDE SEQUENCE [LARGE SCALE GENOMIC DNA]</scope>
    <source>
        <strain evidence="2">EspeVRDwgs_2016</strain>
        <tissue evidence="2">Muscle</tissue>
    </source>
</reference>
<accession>A0A5J5C754</accession>
<name>A0A5J5C754_9PERO</name>
<protein>
    <submittedName>
        <fullName evidence="2">Uncharacterized protein</fullName>
    </submittedName>
</protein>
<dbReference type="AlphaFoldDB" id="A0A5J5C754"/>
<keyword evidence="3" id="KW-1185">Reference proteome</keyword>
<dbReference type="EMBL" id="VOFY01002221">
    <property type="protein sequence ID" value="KAA8577644.1"/>
    <property type="molecule type" value="Genomic_DNA"/>
</dbReference>
<evidence type="ECO:0000313" key="2">
    <source>
        <dbReference type="EMBL" id="KAA8577644.1"/>
    </source>
</evidence>
<feature type="compositionally biased region" description="Basic residues" evidence="1">
    <location>
        <begin position="1"/>
        <end position="28"/>
    </location>
</feature>
<sequence>MMMTRSYHHHHHPHRTAARRSHLPPCHHAKPDEEKANMSCWTRWRRLTISSCSSKDKKTT</sequence>
<comment type="caution">
    <text evidence="2">The sequence shown here is derived from an EMBL/GenBank/DDBJ whole genome shotgun (WGS) entry which is preliminary data.</text>
</comment>
<dbReference type="Proteomes" id="UP000327493">
    <property type="component" value="Unassembled WGS sequence"/>
</dbReference>
<evidence type="ECO:0000256" key="1">
    <source>
        <dbReference type="SAM" id="MobiDB-lite"/>
    </source>
</evidence>
<evidence type="ECO:0000313" key="3">
    <source>
        <dbReference type="Proteomes" id="UP000327493"/>
    </source>
</evidence>
<feature type="non-terminal residue" evidence="2">
    <location>
        <position position="60"/>
    </location>
</feature>